<dbReference type="InterPro" id="IPR036322">
    <property type="entry name" value="WD40_repeat_dom_sf"/>
</dbReference>
<keyword evidence="2" id="KW-0677">Repeat</keyword>
<gene>
    <name evidence="5" type="ORF">FWILDA_LOCUS6250</name>
</gene>
<evidence type="ECO:0000256" key="1">
    <source>
        <dbReference type="ARBA" id="ARBA00022574"/>
    </source>
</evidence>
<evidence type="ECO:0000313" key="6">
    <source>
        <dbReference type="Proteomes" id="UP001153678"/>
    </source>
</evidence>
<feature type="region of interest" description="Disordered" evidence="4">
    <location>
        <begin position="452"/>
        <end position="490"/>
    </location>
</feature>
<dbReference type="SUPFAM" id="SSF50978">
    <property type="entry name" value="WD40 repeat-like"/>
    <property type="match status" value="1"/>
</dbReference>
<feature type="repeat" description="WD" evidence="3">
    <location>
        <begin position="87"/>
        <end position="121"/>
    </location>
</feature>
<dbReference type="InterPro" id="IPR019775">
    <property type="entry name" value="WD40_repeat_CS"/>
</dbReference>
<dbReference type="GO" id="GO:0080008">
    <property type="term" value="C:Cul4-RING E3 ubiquitin ligase complex"/>
    <property type="evidence" value="ECO:0007669"/>
    <property type="project" value="TreeGrafter"/>
</dbReference>
<keyword evidence="1 3" id="KW-0853">WD repeat</keyword>
<evidence type="ECO:0000256" key="3">
    <source>
        <dbReference type="PROSITE-ProRule" id="PRU00221"/>
    </source>
</evidence>
<organism evidence="5 6">
    <name type="scientific">Funneliformis geosporum</name>
    <dbReference type="NCBI Taxonomy" id="1117311"/>
    <lineage>
        <taxon>Eukaryota</taxon>
        <taxon>Fungi</taxon>
        <taxon>Fungi incertae sedis</taxon>
        <taxon>Mucoromycota</taxon>
        <taxon>Glomeromycotina</taxon>
        <taxon>Glomeromycetes</taxon>
        <taxon>Glomerales</taxon>
        <taxon>Glomeraceae</taxon>
        <taxon>Funneliformis</taxon>
    </lineage>
</organism>
<name>A0A9W4SKY0_9GLOM</name>
<feature type="non-terminal residue" evidence="5">
    <location>
        <position position="1"/>
    </location>
</feature>
<dbReference type="PRINTS" id="PR00320">
    <property type="entry name" value="GPROTEINBRPT"/>
</dbReference>
<sequence>TLIQDTNTSRLPEISIANVNELHPINSGRFAIMSIVTSRTKSRSRTKEFISLLEKSTLGVIQPKTKRDLYHSAINNIGGAFVFSRDLKGHFSCVNAINFSNGEAHMLASGGDDKRVLIWNVCGDIEKTKPKKCLKGHTSNIFCTIFDSTNRHVLSCGNDKLIIYHDLEHESEFHVPDTFTGHKDAVQSVAFDPFNDHLFLSASQDGTVKLWDIRCKVDQCQGEIRSLANMTHAQYNPTVENQFITSDGVGDVVLRDTRMAFNSRDSLLTTFSEDYLMKYYTTLTRSSKNAKPDISSVSFNPSGNMLCATINRYYPTLYNVCDETPLCIFSSDYDSDTQTGYKNCCTYKQGHFGGPNGEYFLCGSDDFRVYIWKVPEIETMLKNPSLKNIDEINFINDDVKMSPFNNSTPQYVLDGHRSIVNSVIWHPHFPLIFSSGVEKIIKVHSAFPFSNKDYEPKVPQPPRPKFRQVTANHRSAYSSSPYDEPEENMEEDPLTLRFFDLMLVTEEHYDPYWGNDSSDSSDLSLFPTPILRRNADDDRSEIGVNGRENSENDDSSDDSSMCYDSSSDIEETSSRDNEYFEGSDTSESDNELMSLESDTDLEDHENQLLFVDHHDENGEEYEEVVDEGSVKNKKYIFNAITQDHMAYIAAKHM</sequence>
<feature type="repeat" description="WD" evidence="3">
    <location>
        <begin position="179"/>
        <end position="214"/>
    </location>
</feature>
<evidence type="ECO:0000313" key="5">
    <source>
        <dbReference type="EMBL" id="CAI2173762.1"/>
    </source>
</evidence>
<dbReference type="PANTHER" id="PTHR15574:SF43">
    <property type="entry name" value="DDB1- AND CUL4-ASSOCIATED FACTOR 5"/>
    <property type="match status" value="1"/>
</dbReference>
<dbReference type="GO" id="GO:0005737">
    <property type="term" value="C:cytoplasm"/>
    <property type="evidence" value="ECO:0007669"/>
    <property type="project" value="TreeGrafter"/>
</dbReference>
<evidence type="ECO:0000256" key="2">
    <source>
        <dbReference type="ARBA" id="ARBA00022737"/>
    </source>
</evidence>
<dbReference type="Gene3D" id="2.130.10.10">
    <property type="entry name" value="YVTN repeat-like/Quinoprotein amine dehydrogenase"/>
    <property type="match status" value="2"/>
</dbReference>
<dbReference type="SMART" id="SM00320">
    <property type="entry name" value="WD40"/>
    <property type="match status" value="5"/>
</dbReference>
<dbReference type="InterPro" id="IPR001680">
    <property type="entry name" value="WD40_rpt"/>
</dbReference>
<dbReference type="PROSITE" id="PS50082">
    <property type="entry name" value="WD_REPEATS_2"/>
    <property type="match status" value="2"/>
</dbReference>
<proteinExistence type="predicted"/>
<dbReference type="InterPro" id="IPR045151">
    <property type="entry name" value="DCAF8"/>
</dbReference>
<dbReference type="OrthoDB" id="4869960at2759"/>
<dbReference type="GO" id="GO:0045717">
    <property type="term" value="P:negative regulation of fatty acid biosynthetic process"/>
    <property type="evidence" value="ECO:0007669"/>
    <property type="project" value="TreeGrafter"/>
</dbReference>
<dbReference type="EMBL" id="CAMKVN010001110">
    <property type="protein sequence ID" value="CAI2173762.1"/>
    <property type="molecule type" value="Genomic_DNA"/>
</dbReference>
<dbReference type="AlphaFoldDB" id="A0A9W4SKY0"/>
<dbReference type="Proteomes" id="UP001153678">
    <property type="component" value="Unassembled WGS sequence"/>
</dbReference>
<dbReference type="PROSITE" id="PS00678">
    <property type="entry name" value="WD_REPEATS_1"/>
    <property type="match status" value="1"/>
</dbReference>
<comment type="caution">
    <text evidence="5">The sequence shown here is derived from an EMBL/GenBank/DDBJ whole genome shotgun (WGS) entry which is preliminary data.</text>
</comment>
<reference evidence="5" key="1">
    <citation type="submission" date="2022-08" db="EMBL/GenBank/DDBJ databases">
        <authorList>
            <person name="Kallberg Y."/>
            <person name="Tangrot J."/>
            <person name="Rosling A."/>
        </authorList>
    </citation>
    <scope>NUCLEOTIDE SEQUENCE</scope>
    <source>
        <strain evidence="5">Wild A</strain>
    </source>
</reference>
<keyword evidence="6" id="KW-1185">Reference proteome</keyword>
<evidence type="ECO:0000256" key="4">
    <source>
        <dbReference type="SAM" id="MobiDB-lite"/>
    </source>
</evidence>
<dbReference type="InterPro" id="IPR020472">
    <property type="entry name" value="WD40_PAC1"/>
</dbReference>
<dbReference type="Pfam" id="PF00400">
    <property type="entry name" value="WD40"/>
    <property type="match status" value="5"/>
</dbReference>
<accession>A0A9W4SKY0</accession>
<dbReference type="PROSITE" id="PS50294">
    <property type="entry name" value="WD_REPEATS_REGION"/>
    <property type="match status" value="2"/>
</dbReference>
<dbReference type="InterPro" id="IPR015943">
    <property type="entry name" value="WD40/YVTN_repeat-like_dom_sf"/>
</dbReference>
<dbReference type="PANTHER" id="PTHR15574">
    <property type="entry name" value="WD REPEAT DOMAIN-CONTAINING FAMILY"/>
    <property type="match status" value="1"/>
</dbReference>
<feature type="region of interest" description="Disordered" evidence="4">
    <location>
        <begin position="534"/>
        <end position="590"/>
    </location>
</feature>
<feature type="compositionally biased region" description="Acidic residues" evidence="4">
    <location>
        <begin position="579"/>
        <end position="590"/>
    </location>
</feature>
<protein>
    <submittedName>
        <fullName evidence="5">12766_t:CDS:1</fullName>
    </submittedName>
</protein>
<feature type="compositionally biased region" description="Polar residues" evidence="4">
    <location>
        <begin position="469"/>
        <end position="481"/>
    </location>
</feature>